<accession>A0ABT3YYU5</accession>
<reference evidence="1 2" key="1">
    <citation type="submission" date="2022-07" db="EMBL/GenBank/DDBJ databases">
        <title>Characterization of plant growth promoting rhizobacteria (PGPR) for use as bioinoculants in agriculture.</title>
        <authorList>
            <person name="Hassen A.I."/>
            <person name="Pierneef R."/>
        </authorList>
    </citation>
    <scope>NUCLEOTIDE SEQUENCE [LARGE SCALE GENOMIC DNA]</scope>
    <source>
        <strain evidence="1 2">SARCC-3054</strain>
    </source>
</reference>
<dbReference type="RefSeq" id="WP_267804618.1">
    <property type="nucleotide sequence ID" value="NZ_JANIGP010000018.1"/>
</dbReference>
<keyword evidence="2" id="KW-1185">Reference proteome</keyword>
<sequence length="51" mass="5618">MSTSKNCSYPYLIPTAATRGVTPVEHLSVMAGYTPEFDTLNTPDCWVADHE</sequence>
<name>A0ABT3YYU5_9PSED</name>
<protein>
    <submittedName>
        <fullName evidence="1">Uncharacterized protein</fullName>
    </submittedName>
</protein>
<comment type="caution">
    <text evidence="1">The sequence shown here is derived from an EMBL/GenBank/DDBJ whole genome shotgun (WGS) entry which is preliminary data.</text>
</comment>
<proteinExistence type="predicted"/>
<dbReference type="EMBL" id="JANIGP010000018">
    <property type="protein sequence ID" value="MCY0110690.1"/>
    <property type="molecule type" value="Genomic_DNA"/>
</dbReference>
<gene>
    <name evidence="1" type="ORF">NQF78_20500</name>
</gene>
<dbReference type="Proteomes" id="UP001207830">
    <property type="component" value="Unassembled WGS sequence"/>
</dbReference>
<evidence type="ECO:0000313" key="2">
    <source>
        <dbReference type="Proteomes" id="UP001207830"/>
    </source>
</evidence>
<organism evidence="1 2">
    <name type="scientific">Pseudomonas monsensis</name>
    <dbReference type="NCBI Taxonomy" id="2745509"/>
    <lineage>
        <taxon>Bacteria</taxon>
        <taxon>Pseudomonadati</taxon>
        <taxon>Pseudomonadota</taxon>
        <taxon>Gammaproteobacteria</taxon>
        <taxon>Pseudomonadales</taxon>
        <taxon>Pseudomonadaceae</taxon>
        <taxon>Pseudomonas</taxon>
    </lineage>
</organism>
<evidence type="ECO:0000313" key="1">
    <source>
        <dbReference type="EMBL" id="MCY0110690.1"/>
    </source>
</evidence>